<proteinExistence type="predicted"/>
<feature type="domain" description="Protein kinase" evidence="5">
    <location>
        <begin position="63"/>
        <end position="375"/>
    </location>
</feature>
<dbReference type="SUPFAM" id="SSF56112">
    <property type="entry name" value="Protein kinase-like (PK-like)"/>
    <property type="match status" value="1"/>
</dbReference>
<dbReference type="PANTHER" id="PTHR24198">
    <property type="entry name" value="ANKYRIN REPEAT AND PROTEIN KINASE DOMAIN-CONTAINING PROTEIN"/>
    <property type="match status" value="1"/>
</dbReference>
<evidence type="ECO:0000313" key="6">
    <source>
        <dbReference type="EMBL" id="OIW26665.1"/>
    </source>
</evidence>
<dbReference type="Gene3D" id="1.10.510.10">
    <property type="entry name" value="Transferase(Phosphotransferase) domain 1"/>
    <property type="match status" value="1"/>
</dbReference>
<dbReference type="OrthoDB" id="4062651at2759"/>
<dbReference type="GO" id="GO:0004672">
    <property type="term" value="F:protein kinase activity"/>
    <property type="evidence" value="ECO:0007669"/>
    <property type="project" value="InterPro"/>
</dbReference>
<dbReference type="SUPFAM" id="SSF48403">
    <property type="entry name" value="Ankyrin repeat"/>
    <property type="match status" value="2"/>
</dbReference>
<dbReference type="EMBL" id="KV875100">
    <property type="protein sequence ID" value="OIW26665.1"/>
    <property type="molecule type" value="Genomic_DNA"/>
</dbReference>
<protein>
    <recommendedName>
        <fullName evidence="5">Protein kinase domain-containing protein</fullName>
    </recommendedName>
</protein>
<dbReference type="Gene3D" id="1.25.40.20">
    <property type="entry name" value="Ankyrin repeat-containing domain"/>
    <property type="match status" value="3"/>
</dbReference>
<dbReference type="InParanoid" id="A0A1J7J027"/>
<dbReference type="SMART" id="SM00248">
    <property type="entry name" value="ANK"/>
    <property type="match status" value="8"/>
</dbReference>
<dbReference type="AlphaFoldDB" id="A0A1J7J027"/>
<dbReference type="Pfam" id="PF00069">
    <property type="entry name" value="Pkinase"/>
    <property type="match status" value="1"/>
</dbReference>
<dbReference type="STRING" id="1408157.A0A1J7J027"/>
<dbReference type="Pfam" id="PF00023">
    <property type="entry name" value="Ank"/>
    <property type="match status" value="1"/>
</dbReference>
<dbReference type="InterPro" id="IPR002110">
    <property type="entry name" value="Ankyrin_rpt"/>
</dbReference>
<gene>
    <name evidence="6" type="ORF">CONLIGDRAFT_601266</name>
</gene>
<dbReference type="Proteomes" id="UP000182658">
    <property type="component" value="Unassembled WGS sequence"/>
</dbReference>
<reference evidence="6 7" key="1">
    <citation type="submission" date="2016-10" db="EMBL/GenBank/DDBJ databases">
        <title>Draft genome sequence of Coniochaeta ligniaria NRRL30616, a lignocellulolytic fungus for bioabatement of inhibitors in plant biomass hydrolysates.</title>
        <authorList>
            <consortium name="DOE Joint Genome Institute"/>
            <person name="Jimenez D.J."/>
            <person name="Hector R.E."/>
            <person name="Riley R."/>
            <person name="Sun H."/>
            <person name="Grigoriev I.V."/>
            <person name="Van Elsas J.D."/>
            <person name="Nichols N.N."/>
        </authorList>
    </citation>
    <scope>NUCLEOTIDE SEQUENCE [LARGE SCALE GENOMIC DNA]</scope>
    <source>
        <strain evidence="6 7">NRRL 30616</strain>
    </source>
</reference>
<dbReference type="PROSITE" id="PS50088">
    <property type="entry name" value="ANK_REPEAT"/>
    <property type="match status" value="2"/>
</dbReference>
<name>A0A1J7J027_9PEZI</name>
<dbReference type="InterPro" id="IPR011009">
    <property type="entry name" value="Kinase-like_dom_sf"/>
</dbReference>
<dbReference type="GO" id="GO:0005524">
    <property type="term" value="F:ATP binding"/>
    <property type="evidence" value="ECO:0007669"/>
    <property type="project" value="InterPro"/>
</dbReference>
<dbReference type="PANTHER" id="PTHR24198:SF165">
    <property type="entry name" value="ANKYRIN REPEAT-CONTAINING PROTEIN-RELATED"/>
    <property type="match status" value="1"/>
</dbReference>
<evidence type="ECO:0000256" key="3">
    <source>
        <dbReference type="PROSITE-ProRule" id="PRU00023"/>
    </source>
</evidence>
<dbReference type="PROSITE" id="PS50297">
    <property type="entry name" value="ANK_REP_REGION"/>
    <property type="match status" value="2"/>
</dbReference>
<dbReference type="PROSITE" id="PS00108">
    <property type="entry name" value="PROTEIN_KINASE_ST"/>
    <property type="match status" value="1"/>
</dbReference>
<accession>A0A1J7J027</accession>
<dbReference type="InterPro" id="IPR036770">
    <property type="entry name" value="Ankyrin_rpt-contain_sf"/>
</dbReference>
<feature type="repeat" description="ANK" evidence="3">
    <location>
        <begin position="629"/>
        <end position="661"/>
    </location>
</feature>
<dbReference type="SMART" id="SM00220">
    <property type="entry name" value="S_TKc"/>
    <property type="match status" value="1"/>
</dbReference>
<dbReference type="PROSITE" id="PS50011">
    <property type="entry name" value="PROTEIN_KINASE_DOM"/>
    <property type="match status" value="1"/>
</dbReference>
<evidence type="ECO:0000256" key="1">
    <source>
        <dbReference type="ARBA" id="ARBA00022737"/>
    </source>
</evidence>
<keyword evidence="7" id="KW-1185">Reference proteome</keyword>
<evidence type="ECO:0000256" key="2">
    <source>
        <dbReference type="ARBA" id="ARBA00023043"/>
    </source>
</evidence>
<feature type="region of interest" description="Disordered" evidence="4">
    <location>
        <begin position="1"/>
        <end position="31"/>
    </location>
</feature>
<dbReference type="InterPro" id="IPR000719">
    <property type="entry name" value="Prot_kinase_dom"/>
</dbReference>
<evidence type="ECO:0000259" key="5">
    <source>
        <dbReference type="PROSITE" id="PS50011"/>
    </source>
</evidence>
<keyword evidence="1" id="KW-0677">Repeat</keyword>
<evidence type="ECO:0000313" key="7">
    <source>
        <dbReference type="Proteomes" id="UP000182658"/>
    </source>
</evidence>
<dbReference type="InterPro" id="IPR008271">
    <property type="entry name" value="Ser/Thr_kinase_AS"/>
</dbReference>
<organism evidence="6 7">
    <name type="scientific">Coniochaeta ligniaria NRRL 30616</name>
    <dbReference type="NCBI Taxonomy" id="1408157"/>
    <lineage>
        <taxon>Eukaryota</taxon>
        <taxon>Fungi</taxon>
        <taxon>Dikarya</taxon>
        <taxon>Ascomycota</taxon>
        <taxon>Pezizomycotina</taxon>
        <taxon>Sordariomycetes</taxon>
        <taxon>Sordariomycetidae</taxon>
        <taxon>Coniochaetales</taxon>
        <taxon>Coniochaetaceae</taxon>
        <taxon>Coniochaeta</taxon>
    </lineage>
</organism>
<evidence type="ECO:0000256" key="4">
    <source>
        <dbReference type="SAM" id="MobiDB-lite"/>
    </source>
</evidence>
<dbReference type="Pfam" id="PF12796">
    <property type="entry name" value="Ank_2"/>
    <property type="match status" value="1"/>
</dbReference>
<sequence>MDEISLRRFSTPSDRRGTNEGQSPVSKRAKPPPVHDFASFMILFNDIFMTDEFYTNFGTTDDVMCSNIIGSGAQFEAKLVRLTGTMSLRTSSDPSTRLTEGSNIVLKRPIPSLDHRTQRFLESGTILNIVNEFRVISHPALRYHPHILDVYGFAWENETQFPGISVWPIIMVEFGDLGTLDRCLSNRLEPLDLDTKLQLASGIAHGVKALHACRIVHSDLKPENIMVVQGPDGKLLAKLSDFGLSLILDERPSPSQWTEGTPGWMAPEWRTSRTNEQLYSTDIYSCGLLLWSILCDGKSPWELDIFRPEDGRLAFEEAMKAEEGIADIALATALESSSVPDERADELGGLLRSLLGPANERSLELLLQYVDDVTFPDLSDLSLKPPGGAAMTEDRPLFPDYHEFHALPLDVKSQILDSISKVGLSDTEDPRRKAEACFTVAMLRLERLGTVRPVTPQGAVYTGFEIDSEEIMSWLCRAAEKGSPSAQAMYYPIIQALKAHMEEQGERSDNPHLGEASSQQCVDWLAHATALGSDVASSHLHELDHEAWERAHLLLATKFCGIGRATFDDELTRYSDVSLPYHGNLAVSNAFGSAGDTLLHLAATLGRRDIVAKLCDNASYQDINRQNEQGETALLQASRSGHFETVQYLLSVGASASLTTSNDENPLHWLSSFSTQTEEEVQSLAEKMIENGAILEQICQQNTIYNPHFRSTIGPGTPLHRAVQRNAYPAAQALVRLGANPYYPEDNFPMALACSMHMTRFIGLFLESDIPIRLPGWHNTQGLWDPSHNWEVMKAKWRGAKTYQSAAPSAWKSTEERGTEDSLLGYATAPKALHYRMALHGAAYLSQMRLAIQQISALDSQSFDRVSWDYQSALMHSVQSRDVAIVSYLLSAFPTETSPSLTNPVPTSIGARLPVQHALLLGDWPIFSLLLHHAGPSAPVTLPNIEGMTDNWLSRSALWLFTKTSTIATHKVSANFANLIHLAAAAHPDPRFLEAILSPLPADEARRLANLPGAFDELPLTMAACRHFFAVGDVLLRYGADINAEGNAPAKGQGIARSCLGVAINFNNRGTVKAVEWLLDRGAGFVVNQKHDVTALDMAIRSGGVFEVSERSPLLPVRLYRESTEVLELVLRRFGSGEMVNHRWREEKGGMVGMTALHWAVIRLQPRAARVLLEAGADPELEMRLPDGSRSVSAREMAMEFDEDTVPDEVKEKGRAEVERFLRQFEEMKRVFRGEVSS</sequence>
<keyword evidence="2 3" id="KW-0040">ANK repeat</keyword>
<feature type="repeat" description="ANK" evidence="3">
    <location>
        <begin position="1152"/>
        <end position="1184"/>
    </location>
</feature>